<dbReference type="PANTHER" id="PTHR28572:SF1">
    <property type="entry name" value="COILED-COIL DOMAIN-CONTAINING PROTEIN 103"/>
    <property type="match status" value="1"/>
</dbReference>
<reference evidence="14 15" key="1">
    <citation type="journal article" date="2018" name="Biotechnol. Adv.">
        <title>Improved genomic resources and new bioinformatic workflow for the carcinogenic parasite Clonorchis sinensis: Biotechnological implications.</title>
        <authorList>
            <person name="Wang D."/>
            <person name="Korhonen P.K."/>
            <person name="Gasser R.B."/>
            <person name="Young N.D."/>
        </authorList>
    </citation>
    <scope>NUCLEOTIDE SEQUENCE [LARGE SCALE GENOMIC DNA]</scope>
    <source>
        <strain evidence="14">Cs-k2</strain>
    </source>
</reference>
<keyword evidence="7" id="KW-0282">Flagellum</keyword>
<reference evidence="14 15" key="2">
    <citation type="journal article" date="2021" name="Genomics">
        <title>High-quality reference genome for Clonorchis sinensis.</title>
        <authorList>
            <person name="Young N.D."/>
            <person name="Stroehlein A.J."/>
            <person name="Kinkar L."/>
            <person name="Wang T."/>
            <person name="Sohn W.M."/>
            <person name="Chang B.C.H."/>
            <person name="Kaur P."/>
            <person name="Weisz D."/>
            <person name="Dudchenko O."/>
            <person name="Aiden E.L."/>
            <person name="Korhonen P.K."/>
            <person name="Gasser R.B."/>
        </authorList>
    </citation>
    <scope>NUCLEOTIDE SEQUENCE [LARGE SCALE GENOMIC DNA]</scope>
    <source>
        <strain evidence="14">Cs-k2</strain>
    </source>
</reference>
<dbReference type="GO" id="GO:0036157">
    <property type="term" value="C:outer dynein arm"/>
    <property type="evidence" value="ECO:0007669"/>
    <property type="project" value="InterPro"/>
</dbReference>
<evidence type="ECO:0000256" key="7">
    <source>
        <dbReference type="ARBA" id="ARBA00022846"/>
    </source>
</evidence>
<dbReference type="GO" id="GO:0005576">
    <property type="term" value="C:extracellular region"/>
    <property type="evidence" value="ECO:0007669"/>
    <property type="project" value="GOC"/>
</dbReference>
<evidence type="ECO:0000259" key="12">
    <source>
        <dbReference type="Pfam" id="PF13877"/>
    </source>
</evidence>
<feature type="domain" description="RNA-polymerase II-associated protein 3-like C-terminal" evidence="12">
    <location>
        <begin position="428"/>
        <end position="537"/>
    </location>
</feature>
<feature type="region of interest" description="Disordered" evidence="11">
    <location>
        <begin position="1"/>
        <end position="23"/>
    </location>
</feature>
<dbReference type="GO" id="GO:0003351">
    <property type="term" value="P:epithelial cilium movement involved in extracellular fluid movement"/>
    <property type="evidence" value="ECO:0007669"/>
    <property type="project" value="TreeGrafter"/>
</dbReference>
<evidence type="ECO:0000256" key="3">
    <source>
        <dbReference type="ARBA" id="ARBA00004496"/>
    </source>
</evidence>
<evidence type="ECO:0000256" key="6">
    <source>
        <dbReference type="ARBA" id="ARBA00022794"/>
    </source>
</evidence>
<keyword evidence="9" id="KW-0966">Cell projection</keyword>
<sequence length="568" mass="63421">MLPEGSTRAGILSGCPSLDRGSREAEVGIEPRICRTASDSVDSPKLVLTEETNSPPSDDQSDWRVKACELLETHIKVLKQSNVELAMKSAAMSCCLMELLGDLSVLSKNASESEDENWLVKQLGHVMQSQSVNVSELFSESCPPVTPSTDQSIISDSGTPVELSTGPSAKRAKPEVVRQHKRRKTHHEPKVDTTLRRELSCAFDESEDDEAESEEVPNEELMLDAAVVRAAFRLFAKHIGPSLKREYRTEYGCPPTQSWLANQLLARWDNLSLSNLTVSQPSCFLRVAWQLDTERVLQLNSFFIDETDFVFSTVEQESGDAKSANNVGHLRRLGINVDRLESELNSAVAKDARYWLENDTKIRAVEQGVPTYEHFRQLVAGCHLRPLDKSELTSFSQAKSSWNHVRAGCPVVASPEKNFCDITSSQEPITPQKFYSHWHTIRRKKHSSDKEQLHDLAEFLLSQDSLLHRALFDSGLGVSMLSEFLAVLEYASQLDTMQLSSVNSRTEILSGIVSALNAFSASDQFPIAVDFLSEDEKSSVWQLLDRIAAREPVTLSSRVEELKPHLHL</sequence>
<dbReference type="PANTHER" id="PTHR28572">
    <property type="entry name" value="COILED-COIL DOMAIN-CONTAINING PROTEIN 103"/>
    <property type="match status" value="1"/>
</dbReference>
<dbReference type="InterPro" id="IPR042422">
    <property type="entry name" value="CC103"/>
</dbReference>
<dbReference type="GO" id="GO:0031514">
    <property type="term" value="C:motile cilium"/>
    <property type="evidence" value="ECO:0007669"/>
    <property type="project" value="UniProtKB-SubCell"/>
</dbReference>
<gene>
    <name evidence="14" type="ORF">CSKR_114124</name>
</gene>
<dbReference type="STRING" id="79923.A0A3R7D8Q4"/>
<accession>A0A3R7D8Q4</accession>
<evidence type="ECO:0000256" key="4">
    <source>
        <dbReference type="ARBA" id="ARBA00011738"/>
    </source>
</evidence>
<keyword evidence="15" id="KW-1185">Reference proteome</keyword>
<evidence type="ECO:0000256" key="10">
    <source>
        <dbReference type="ARBA" id="ARBA00049986"/>
    </source>
</evidence>
<evidence type="ECO:0000313" key="15">
    <source>
        <dbReference type="Proteomes" id="UP000286415"/>
    </source>
</evidence>
<dbReference type="Proteomes" id="UP000286415">
    <property type="component" value="Unassembled WGS sequence"/>
</dbReference>
<proteinExistence type="inferred from homology"/>
<keyword evidence="8" id="KW-0969">Cilium</keyword>
<dbReference type="InterPro" id="IPR025986">
    <property type="entry name" value="RPAP3-like_C"/>
</dbReference>
<comment type="subcellular location">
    <subcellularLocation>
        <location evidence="2">Cell projection</location>
        <location evidence="2">Cilium</location>
        <location evidence="2">Flagellum</location>
    </subcellularLocation>
    <subcellularLocation>
        <location evidence="3">Cytoplasm</location>
    </subcellularLocation>
</comment>
<feature type="domain" description="Dynein attachment factor N-terminal" evidence="13">
    <location>
        <begin position="335"/>
        <end position="403"/>
    </location>
</feature>
<dbReference type="AlphaFoldDB" id="A0A3R7D8Q4"/>
<evidence type="ECO:0000256" key="9">
    <source>
        <dbReference type="ARBA" id="ARBA00023273"/>
    </source>
</evidence>
<evidence type="ECO:0000256" key="5">
    <source>
        <dbReference type="ARBA" id="ARBA00022490"/>
    </source>
</evidence>
<keyword evidence="5" id="KW-0963">Cytoplasm</keyword>
<dbReference type="InParanoid" id="A0A3R7D8Q4"/>
<evidence type="ECO:0000256" key="2">
    <source>
        <dbReference type="ARBA" id="ARBA00004230"/>
    </source>
</evidence>
<dbReference type="OrthoDB" id="447931at2759"/>
<evidence type="ECO:0000259" key="13">
    <source>
        <dbReference type="Pfam" id="PF15867"/>
    </source>
</evidence>
<dbReference type="Pfam" id="PF13877">
    <property type="entry name" value="RPAP3_C"/>
    <property type="match status" value="1"/>
</dbReference>
<organism evidence="14 15">
    <name type="scientific">Clonorchis sinensis</name>
    <name type="common">Chinese liver fluke</name>
    <dbReference type="NCBI Taxonomy" id="79923"/>
    <lineage>
        <taxon>Eukaryota</taxon>
        <taxon>Metazoa</taxon>
        <taxon>Spiralia</taxon>
        <taxon>Lophotrochozoa</taxon>
        <taxon>Platyhelminthes</taxon>
        <taxon>Trematoda</taxon>
        <taxon>Digenea</taxon>
        <taxon>Opisthorchiida</taxon>
        <taxon>Opisthorchiata</taxon>
        <taxon>Opisthorchiidae</taxon>
        <taxon>Clonorchis</taxon>
    </lineage>
</organism>
<protein>
    <submittedName>
        <fullName evidence="14">Coiled-coil domain-containing protein 103</fullName>
    </submittedName>
</protein>
<keyword evidence="6" id="KW-0970">Cilium biogenesis/degradation</keyword>
<comment type="function">
    <text evidence="1">Dynein-attachment factor required for cilia motility.</text>
</comment>
<feature type="region of interest" description="Disordered" evidence="11">
    <location>
        <begin position="145"/>
        <end position="191"/>
    </location>
</feature>
<comment type="similarity">
    <text evidence="10">Belongs to the DNAAF19/PR46b family.</text>
</comment>
<name>A0A3R7D8Q4_CLOSI</name>
<dbReference type="Pfam" id="PF15867">
    <property type="entry name" value="Dynein_attach_N"/>
    <property type="match status" value="1"/>
</dbReference>
<dbReference type="EMBL" id="NIRI02000042">
    <property type="protein sequence ID" value="KAG5446934.1"/>
    <property type="molecule type" value="Genomic_DNA"/>
</dbReference>
<evidence type="ECO:0000256" key="11">
    <source>
        <dbReference type="SAM" id="MobiDB-lite"/>
    </source>
</evidence>
<evidence type="ECO:0000256" key="8">
    <source>
        <dbReference type="ARBA" id="ARBA00023069"/>
    </source>
</evidence>
<evidence type="ECO:0000256" key="1">
    <source>
        <dbReference type="ARBA" id="ARBA00004048"/>
    </source>
</evidence>
<feature type="compositionally biased region" description="Polar residues" evidence="11">
    <location>
        <begin position="147"/>
        <end position="158"/>
    </location>
</feature>
<dbReference type="GO" id="GO:0007368">
    <property type="term" value="P:determination of left/right symmetry"/>
    <property type="evidence" value="ECO:0007669"/>
    <property type="project" value="TreeGrafter"/>
</dbReference>
<comment type="subunit">
    <text evidence="4">Homodimer.</text>
</comment>
<evidence type="ECO:0000313" key="14">
    <source>
        <dbReference type="EMBL" id="KAG5446934.1"/>
    </source>
</evidence>
<dbReference type="GO" id="GO:0036159">
    <property type="term" value="P:inner dynein arm assembly"/>
    <property type="evidence" value="ECO:0007669"/>
    <property type="project" value="TreeGrafter"/>
</dbReference>
<dbReference type="InterPro" id="IPR031733">
    <property type="entry name" value="Dynein_attach_N"/>
</dbReference>
<comment type="caution">
    <text evidence="14">The sequence shown here is derived from an EMBL/GenBank/DDBJ whole genome shotgun (WGS) entry which is preliminary data.</text>
</comment>